<comment type="subcellular location">
    <subcellularLocation>
        <location evidence="3">Chromosome</location>
    </subcellularLocation>
    <subcellularLocation>
        <location evidence="2">Nucleus</location>
    </subcellularLocation>
</comment>
<dbReference type="GO" id="GO:0000722">
    <property type="term" value="P:telomere maintenance via recombination"/>
    <property type="evidence" value="ECO:0007669"/>
    <property type="project" value="TreeGrafter"/>
</dbReference>
<dbReference type="GO" id="GO:0030870">
    <property type="term" value="C:Mre11 complex"/>
    <property type="evidence" value="ECO:0007669"/>
    <property type="project" value="TreeGrafter"/>
</dbReference>
<dbReference type="OrthoDB" id="18797at2759"/>
<dbReference type="GO" id="GO:0051880">
    <property type="term" value="F:G-quadruplex DNA binding"/>
    <property type="evidence" value="ECO:0007669"/>
    <property type="project" value="TreeGrafter"/>
</dbReference>
<evidence type="ECO:0000259" key="11">
    <source>
        <dbReference type="Pfam" id="PF13476"/>
    </source>
</evidence>
<dbReference type="GO" id="GO:0003691">
    <property type="term" value="F:double-stranded telomeric DNA binding"/>
    <property type="evidence" value="ECO:0007669"/>
    <property type="project" value="TreeGrafter"/>
</dbReference>
<dbReference type="InterPro" id="IPR027417">
    <property type="entry name" value="P-loop_NTPase"/>
</dbReference>
<evidence type="ECO:0000256" key="7">
    <source>
        <dbReference type="ARBA" id="ARBA00022833"/>
    </source>
</evidence>
<name>A0A1Y3BGB8_EURMA</name>
<dbReference type="GO" id="GO:0016887">
    <property type="term" value="F:ATP hydrolysis activity"/>
    <property type="evidence" value="ECO:0007669"/>
    <property type="project" value="InterPro"/>
</dbReference>
<feature type="domain" description="Rad50/SbcC-type AAA" evidence="11">
    <location>
        <begin position="6"/>
        <end position="252"/>
    </location>
</feature>
<dbReference type="Proteomes" id="UP000194236">
    <property type="component" value="Unassembled WGS sequence"/>
</dbReference>
<comment type="similarity">
    <text evidence="4">Belongs to the SMC family. RAD50 subfamily.</text>
</comment>
<dbReference type="AlphaFoldDB" id="A0A1Y3BGB8"/>
<dbReference type="GO" id="GO:0070192">
    <property type="term" value="P:chromosome organization involved in meiotic cell cycle"/>
    <property type="evidence" value="ECO:0007669"/>
    <property type="project" value="TreeGrafter"/>
</dbReference>
<dbReference type="GO" id="GO:0043047">
    <property type="term" value="F:single-stranded telomeric DNA binding"/>
    <property type="evidence" value="ECO:0007669"/>
    <property type="project" value="TreeGrafter"/>
</dbReference>
<dbReference type="Gene3D" id="3.40.50.300">
    <property type="entry name" value="P-loop containing nucleotide triphosphate hydrolases"/>
    <property type="match status" value="1"/>
</dbReference>
<gene>
    <name evidence="12" type="ORF">BLA29_008232</name>
</gene>
<dbReference type="EMBL" id="MUJZ01020854">
    <property type="protein sequence ID" value="OTF79902.1"/>
    <property type="molecule type" value="Genomic_DNA"/>
</dbReference>
<dbReference type="InterPro" id="IPR038729">
    <property type="entry name" value="Rad50/SbcC_AAA"/>
</dbReference>
<dbReference type="PANTHER" id="PTHR18867">
    <property type="entry name" value="RAD50"/>
    <property type="match status" value="1"/>
</dbReference>
<dbReference type="GO" id="GO:0006302">
    <property type="term" value="P:double-strand break repair"/>
    <property type="evidence" value="ECO:0007669"/>
    <property type="project" value="InterPro"/>
</dbReference>
<reference evidence="12 13" key="1">
    <citation type="submission" date="2017-03" db="EMBL/GenBank/DDBJ databases">
        <title>Genome Survey of Euroglyphus maynei.</title>
        <authorList>
            <person name="Arlian L.G."/>
            <person name="Morgan M.S."/>
            <person name="Rider S.D."/>
        </authorList>
    </citation>
    <scope>NUCLEOTIDE SEQUENCE [LARGE SCALE GENOMIC DNA]</scope>
    <source>
        <strain evidence="12">Arlian Lab</strain>
        <tissue evidence="12">Whole body</tissue>
    </source>
</reference>
<feature type="non-terminal residue" evidence="12">
    <location>
        <position position="306"/>
    </location>
</feature>
<keyword evidence="8" id="KW-0539">Nucleus</keyword>
<evidence type="ECO:0000256" key="10">
    <source>
        <dbReference type="SAM" id="Coils"/>
    </source>
</evidence>
<dbReference type="Pfam" id="PF13476">
    <property type="entry name" value="AAA_23"/>
    <property type="match status" value="1"/>
</dbReference>
<evidence type="ECO:0000256" key="6">
    <source>
        <dbReference type="ARBA" id="ARBA00022723"/>
    </source>
</evidence>
<dbReference type="SUPFAM" id="SSF52540">
    <property type="entry name" value="P-loop containing nucleoside triphosphate hydrolases"/>
    <property type="match status" value="1"/>
</dbReference>
<evidence type="ECO:0000256" key="4">
    <source>
        <dbReference type="ARBA" id="ARBA00009439"/>
    </source>
</evidence>
<comment type="catalytic activity">
    <reaction evidence="9">
        <text>ATP + H2O = ADP + phosphate + H(+)</text>
        <dbReference type="Rhea" id="RHEA:13065"/>
        <dbReference type="ChEBI" id="CHEBI:15377"/>
        <dbReference type="ChEBI" id="CHEBI:15378"/>
        <dbReference type="ChEBI" id="CHEBI:30616"/>
        <dbReference type="ChEBI" id="CHEBI:43474"/>
        <dbReference type="ChEBI" id="CHEBI:456216"/>
    </reaction>
</comment>
<organism evidence="12 13">
    <name type="scientific">Euroglyphus maynei</name>
    <name type="common">Mayne's house dust mite</name>
    <dbReference type="NCBI Taxonomy" id="6958"/>
    <lineage>
        <taxon>Eukaryota</taxon>
        <taxon>Metazoa</taxon>
        <taxon>Ecdysozoa</taxon>
        <taxon>Arthropoda</taxon>
        <taxon>Chelicerata</taxon>
        <taxon>Arachnida</taxon>
        <taxon>Acari</taxon>
        <taxon>Acariformes</taxon>
        <taxon>Sarcoptiformes</taxon>
        <taxon>Astigmata</taxon>
        <taxon>Psoroptidia</taxon>
        <taxon>Analgoidea</taxon>
        <taxon>Pyroglyphidae</taxon>
        <taxon>Pyroglyphinae</taxon>
        <taxon>Euroglyphus</taxon>
    </lineage>
</organism>
<evidence type="ECO:0000313" key="12">
    <source>
        <dbReference type="EMBL" id="OTF79902.1"/>
    </source>
</evidence>
<comment type="caution">
    <text evidence="12">The sequence shown here is derived from an EMBL/GenBank/DDBJ whole genome shotgun (WGS) entry which is preliminary data.</text>
</comment>
<feature type="coiled-coil region" evidence="10">
    <location>
        <begin position="187"/>
        <end position="259"/>
    </location>
</feature>
<proteinExistence type="inferred from homology"/>
<accession>A0A1Y3BGB8</accession>
<evidence type="ECO:0000256" key="8">
    <source>
        <dbReference type="ARBA" id="ARBA00023242"/>
    </source>
</evidence>
<sequence>MTHLQRLSIQGIRSFDPSEPQEIRFFPLTIIIGPNGAGKTSIIESLKYVTTSMMPPNSNSGKTFIHDVQFMDQPIVRGQIRLLFTDVERKSTIITRSMQATLKYVKDQPQITFRQINSVIKRGDRSIDQKLADINAELLELIGVSKAVLNNVIFCHQEDIHWPLSEGKILKEKFDAIFGSVSYSKALESIKKLRDEEMINLRLLEKDVVFTQHICKEVDARRKQVAEEKSKIEMEKEKLRNLESKINQLDSRINDLIEDEQYAETVSKKISELIGSIDEKRKYANDIGKNCDQTELIALNRQQVDE</sequence>
<comment type="cofactor">
    <cofactor evidence="1">
        <name>Zn(2+)</name>
        <dbReference type="ChEBI" id="CHEBI:29105"/>
    </cofactor>
</comment>
<evidence type="ECO:0000256" key="9">
    <source>
        <dbReference type="ARBA" id="ARBA00049360"/>
    </source>
</evidence>
<keyword evidence="7" id="KW-0862">Zinc</keyword>
<evidence type="ECO:0000256" key="2">
    <source>
        <dbReference type="ARBA" id="ARBA00004123"/>
    </source>
</evidence>
<evidence type="ECO:0000256" key="3">
    <source>
        <dbReference type="ARBA" id="ARBA00004286"/>
    </source>
</evidence>
<dbReference type="PANTHER" id="PTHR18867:SF12">
    <property type="entry name" value="DNA REPAIR PROTEIN RAD50"/>
    <property type="match status" value="1"/>
</dbReference>
<dbReference type="GO" id="GO:0007004">
    <property type="term" value="P:telomere maintenance via telomerase"/>
    <property type="evidence" value="ECO:0007669"/>
    <property type="project" value="TreeGrafter"/>
</dbReference>
<evidence type="ECO:0000313" key="13">
    <source>
        <dbReference type="Proteomes" id="UP000194236"/>
    </source>
</evidence>
<keyword evidence="13" id="KW-1185">Reference proteome</keyword>
<keyword evidence="6" id="KW-0479">Metal-binding</keyword>
<evidence type="ECO:0000256" key="1">
    <source>
        <dbReference type="ARBA" id="ARBA00001947"/>
    </source>
</evidence>
<evidence type="ECO:0000256" key="5">
    <source>
        <dbReference type="ARBA" id="ARBA00022454"/>
    </source>
</evidence>
<protein>
    <submittedName>
        <fullName evidence="12">DNA repair protein RAD50-like protein</fullName>
    </submittedName>
</protein>
<keyword evidence="10" id="KW-0175">Coiled coil</keyword>
<dbReference type="GO" id="GO:0046872">
    <property type="term" value="F:metal ion binding"/>
    <property type="evidence" value="ECO:0007669"/>
    <property type="project" value="UniProtKB-KW"/>
</dbReference>
<keyword evidence="5" id="KW-0158">Chromosome</keyword>
<dbReference type="GO" id="GO:0000794">
    <property type="term" value="C:condensed nuclear chromosome"/>
    <property type="evidence" value="ECO:0007669"/>
    <property type="project" value="TreeGrafter"/>
</dbReference>